<keyword evidence="6" id="KW-1185">Reference proteome</keyword>
<dbReference type="PANTHER" id="PTHR30146:SF120">
    <property type="entry name" value="ALANINE RACEMASE"/>
    <property type="match status" value="1"/>
</dbReference>
<dbReference type="CDD" id="cd01392">
    <property type="entry name" value="HTH_LacI"/>
    <property type="match status" value="1"/>
</dbReference>
<evidence type="ECO:0000256" key="1">
    <source>
        <dbReference type="ARBA" id="ARBA00023015"/>
    </source>
</evidence>
<dbReference type="SUPFAM" id="SSF53822">
    <property type="entry name" value="Periplasmic binding protein-like I"/>
    <property type="match status" value="1"/>
</dbReference>
<keyword evidence="2" id="KW-0238">DNA-binding</keyword>
<accession>A0ABQ1J380</accession>
<sequence>MTSKATSIDIAYKAGVSQSTVSRALRNSPLVNLETRQRIQAIAKELNYKVDKNASNLRMQNSQTLALLICEDPTNDDSMINPFFLSMLGSITRATARQGYDLLVSFQQLSSDWHADYEDSNKADGIILLGYGDYMDYAHKLDKLIEKNTHFVIWGAEHNNKAVLSIGCDNHQGGYIATEHLLGAGRQKIAFLGDASGHSPEFRDRYLGHVAALNAAGIQADKQLQHHAINTEASGYDAAIALLDKGVLFDAIFTGSDLIAIGAMRALKKRGVTVPEQVAVVGYDDIPIASFANPALTTVKQDTQFAGEILVESVLKLIRGQEVSQRLIKTSLVVRNSCGTKADDL</sequence>
<dbReference type="EMBL" id="BMII01000014">
    <property type="protein sequence ID" value="GGB58485.1"/>
    <property type="molecule type" value="Genomic_DNA"/>
</dbReference>
<dbReference type="RefSeq" id="WP_188739110.1">
    <property type="nucleotide sequence ID" value="NZ_BMII01000014.1"/>
</dbReference>
<proteinExistence type="predicted"/>
<dbReference type="Pfam" id="PF00356">
    <property type="entry name" value="LacI"/>
    <property type="match status" value="1"/>
</dbReference>
<dbReference type="PANTHER" id="PTHR30146">
    <property type="entry name" value="LACI-RELATED TRANSCRIPTIONAL REPRESSOR"/>
    <property type="match status" value="1"/>
</dbReference>
<dbReference type="SUPFAM" id="SSF47413">
    <property type="entry name" value="lambda repressor-like DNA-binding domains"/>
    <property type="match status" value="1"/>
</dbReference>
<gene>
    <name evidence="5" type="primary">malR</name>
    <name evidence="5" type="ORF">GCM10011607_18860</name>
</gene>
<dbReference type="InterPro" id="IPR000843">
    <property type="entry name" value="HTH_LacI"/>
</dbReference>
<dbReference type="Gene3D" id="1.10.260.40">
    <property type="entry name" value="lambda repressor-like DNA-binding domains"/>
    <property type="match status" value="1"/>
</dbReference>
<feature type="domain" description="HTH lacI-type" evidence="4">
    <location>
        <begin position="5"/>
        <end position="59"/>
    </location>
</feature>
<dbReference type="InterPro" id="IPR010982">
    <property type="entry name" value="Lambda_DNA-bd_dom_sf"/>
</dbReference>
<comment type="caution">
    <text evidence="5">The sequence shown here is derived from an EMBL/GenBank/DDBJ whole genome shotgun (WGS) entry which is preliminary data.</text>
</comment>
<dbReference type="Gene3D" id="3.40.50.2300">
    <property type="match status" value="2"/>
</dbReference>
<evidence type="ECO:0000313" key="6">
    <source>
        <dbReference type="Proteomes" id="UP000617555"/>
    </source>
</evidence>
<keyword evidence="1" id="KW-0805">Transcription regulation</keyword>
<evidence type="ECO:0000256" key="2">
    <source>
        <dbReference type="ARBA" id="ARBA00023125"/>
    </source>
</evidence>
<reference evidence="6" key="1">
    <citation type="journal article" date="2019" name="Int. J. Syst. Evol. Microbiol.">
        <title>The Global Catalogue of Microorganisms (GCM) 10K type strain sequencing project: providing services to taxonomists for standard genome sequencing and annotation.</title>
        <authorList>
            <consortium name="The Broad Institute Genomics Platform"/>
            <consortium name="The Broad Institute Genome Sequencing Center for Infectious Disease"/>
            <person name="Wu L."/>
            <person name="Ma J."/>
        </authorList>
    </citation>
    <scope>NUCLEOTIDE SEQUENCE [LARGE SCALE GENOMIC DNA]</scope>
    <source>
        <strain evidence="6">CGMCC 1.15339</strain>
    </source>
</reference>
<organism evidence="5 6">
    <name type="scientific">Shewanella inventionis</name>
    <dbReference type="NCBI Taxonomy" id="1738770"/>
    <lineage>
        <taxon>Bacteria</taxon>
        <taxon>Pseudomonadati</taxon>
        <taxon>Pseudomonadota</taxon>
        <taxon>Gammaproteobacteria</taxon>
        <taxon>Alteromonadales</taxon>
        <taxon>Shewanellaceae</taxon>
        <taxon>Shewanella</taxon>
    </lineage>
</organism>
<dbReference type="CDD" id="cd06295">
    <property type="entry name" value="PBP1_CelR"/>
    <property type="match status" value="1"/>
</dbReference>
<dbReference type="InterPro" id="IPR028082">
    <property type="entry name" value="Peripla_BP_I"/>
</dbReference>
<name>A0ABQ1J380_9GAMM</name>
<evidence type="ECO:0000256" key="3">
    <source>
        <dbReference type="ARBA" id="ARBA00023163"/>
    </source>
</evidence>
<evidence type="ECO:0000313" key="5">
    <source>
        <dbReference type="EMBL" id="GGB58485.1"/>
    </source>
</evidence>
<dbReference type="SMART" id="SM00354">
    <property type="entry name" value="HTH_LACI"/>
    <property type="match status" value="1"/>
</dbReference>
<dbReference type="Proteomes" id="UP000617555">
    <property type="component" value="Unassembled WGS sequence"/>
</dbReference>
<keyword evidence="3" id="KW-0804">Transcription</keyword>
<dbReference type="PROSITE" id="PS50932">
    <property type="entry name" value="HTH_LACI_2"/>
    <property type="match status" value="1"/>
</dbReference>
<dbReference type="InterPro" id="IPR046335">
    <property type="entry name" value="LacI/GalR-like_sensor"/>
</dbReference>
<evidence type="ECO:0000259" key="4">
    <source>
        <dbReference type="PROSITE" id="PS50932"/>
    </source>
</evidence>
<protein>
    <submittedName>
        <fullName evidence="5">LacI family transcriptional regulator</fullName>
    </submittedName>
</protein>
<dbReference type="Pfam" id="PF13377">
    <property type="entry name" value="Peripla_BP_3"/>
    <property type="match status" value="1"/>
</dbReference>